<evidence type="ECO:0000313" key="6">
    <source>
        <dbReference type="Proteomes" id="UP001211907"/>
    </source>
</evidence>
<keyword evidence="1" id="KW-0732">Signal</keyword>
<feature type="region of interest" description="Disordered" evidence="2">
    <location>
        <begin position="415"/>
        <end position="443"/>
    </location>
</feature>
<reference evidence="5" key="1">
    <citation type="submission" date="2020-05" db="EMBL/GenBank/DDBJ databases">
        <title>Phylogenomic resolution of chytrid fungi.</title>
        <authorList>
            <person name="Stajich J.E."/>
            <person name="Amses K."/>
            <person name="Simmons R."/>
            <person name="Seto K."/>
            <person name="Myers J."/>
            <person name="Bonds A."/>
            <person name="Quandt C.A."/>
            <person name="Barry K."/>
            <person name="Liu P."/>
            <person name="Grigoriev I."/>
            <person name="Longcore J.E."/>
            <person name="James T.Y."/>
        </authorList>
    </citation>
    <scope>NUCLEOTIDE SEQUENCE</scope>
    <source>
        <strain evidence="5">JEL0513</strain>
    </source>
</reference>
<dbReference type="Pfam" id="PF00734">
    <property type="entry name" value="CBM_1"/>
    <property type="match status" value="1"/>
</dbReference>
<evidence type="ECO:0000256" key="3">
    <source>
        <dbReference type="SAM" id="Phobius"/>
    </source>
</evidence>
<organism evidence="5 6">
    <name type="scientific">Physocladia obscura</name>
    <dbReference type="NCBI Taxonomy" id="109957"/>
    <lineage>
        <taxon>Eukaryota</taxon>
        <taxon>Fungi</taxon>
        <taxon>Fungi incertae sedis</taxon>
        <taxon>Chytridiomycota</taxon>
        <taxon>Chytridiomycota incertae sedis</taxon>
        <taxon>Chytridiomycetes</taxon>
        <taxon>Chytridiales</taxon>
        <taxon>Chytriomycetaceae</taxon>
        <taxon>Physocladia</taxon>
    </lineage>
</organism>
<dbReference type="Proteomes" id="UP001211907">
    <property type="component" value="Unassembled WGS sequence"/>
</dbReference>
<dbReference type="SUPFAM" id="SSF57180">
    <property type="entry name" value="Cellulose-binding domain"/>
    <property type="match status" value="1"/>
</dbReference>
<feature type="domain" description="CBM1" evidence="4">
    <location>
        <begin position="141"/>
        <end position="177"/>
    </location>
</feature>
<feature type="compositionally biased region" description="Basic and acidic residues" evidence="2">
    <location>
        <begin position="373"/>
        <end position="391"/>
    </location>
</feature>
<gene>
    <name evidence="5" type="ORF">HK100_000429</name>
</gene>
<keyword evidence="6" id="KW-1185">Reference proteome</keyword>
<proteinExistence type="predicted"/>
<dbReference type="AlphaFoldDB" id="A0AAD5XCI8"/>
<dbReference type="PROSITE" id="PS00562">
    <property type="entry name" value="CBM1_1"/>
    <property type="match status" value="1"/>
</dbReference>
<accession>A0AAD5XCI8</accession>
<comment type="caution">
    <text evidence="5">The sequence shown here is derived from an EMBL/GenBank/DDBJ whole genome shotgun (WGS) entry which is preliminary data.</text>
</comment>
<dbReference type="PROSITE" id="PS51164">
    <property type="entry name" value="CBM1_2"/>
    <property type="match status" value="1"/>
</dbReference>
<dbReference type="GO" id="GO:0005975">
    <property type="term" value="P:carbohydrate metabolic process"/>
    <property type="evidence" value="ECO:0007669"/>
    <property type="project" value="InterPro"/>
</dbReference>
<name>A0AAD5XCI8_9FUNG</name>
<dbReference type="GO" id="GO:0005576">
    <property type="term" value="C:extracellular region"/>
    <property type="evidence" value="ECO:0007669"/>
    <property type="project" value="InterPro"/>
</dbReference>
<sequence length="519" mass="56205">MKLTATASGSAIAVSEQKSNKEEEALQCITLSTPITVKLQSESLFPADCVSACSTYNMALISPALFLETENLPFNCACSMKISNSAMNSTGCTAACPGASVSVNTPFCGGFDYTVEKIAWSVYYVPRTFELAALSPRDNQTCAEIYYQCGGIEWTGEDCCNSGTFCEEMNPYYWQCIPLAESTISAAATGLKEKAGLTSPLATQVSPLISNSTAPTLSTKTPIIVGASVGTIVILAAGFFVMVSVYRRRRRQSIVEGTVDSISNPNSATEFDGYLKLNGSNIILAGVNSKRNSVNNHAFNHEDGGPRPSVAVLQQQQLEQHQQQLHQKPQNSIITRLQTRTSKAEVGSTSPQKRIPRIPLFESRINKATTAEESSKKGHEKDNSHQIKDEQEPTAIRYWPPVTIGQNMILGAMRGNFTPDKSSHSDNASLSKATTKSTPETEITITSTTRAALSTSLIDYAATNSENTKSTMMSSFLSYDLLVGGQIPTSTHASSLYMETIIRNDRIEFSNDDDDNGVF</sequence>
<feature type="transmembrane region" description="Helical" evidence="3">
    <location>
        <begin position="223"/>
        <end position="246"/>
    </location>
</feature>
<dbReference type="EMBL" id="JADGJH010001087">
    <property type="protein sequence ID" value="KAJ3119188.1"/>
    <property type="molecule type" value="Genomic_DNA"/>
</dbReference>
<dbReference type="SMART" id="SM00236">
    <property type="entry name" value="fCBD"/>
    <property type="match status" value="1"/>
</dbReference>
<feature type="region of interest" description="Disordered" evidence="2">
    <location>
        <begin position="338"/>
        <end position="395"/>
    </location>
</feature>
<protein>
    <recommendedName>
        <fullName evidence="4">CBM1 domain-containing protein</fullName>
    </recommendedName>
</protein>
<evidence type="ECO:0000313" key="5">
    <source>
        <dbReference type="EMBL" id="KAJ3119188.1"/>
    </source>
</evidence>
<feature type="compositionally biased region" description="Polar residues" evidence="2">
    <location>
        <begin position="338"/>
        <end position="352"/>
    </location>
</feature>
<feature type="compositionally biased region" description="Low complexity" evidence="2">
    <location>
        <begin position="434"/>
        <end position="443"/>
    </location>
</feature>
<keyword evidence="3" id="KW-1133">Transmembrane helix</keyword>
<evidence type="ECO:0000256" key="1">
    <source>
        <dbReference type="ARBA" id="ARBA00022729"/>
    </source>
</evidence>
<dbReference type="InterPro" id="IPR000254">
    <property type="entry name" value="CBD"/>
</dbReference>
<evidence type="ECO:0000256" key="2">
    <source>
        <dbReference type="SAM" id="MobiDB-lite"/>
    </source>
</evidence>
<evidence type="ECO:0000259" key="4">
    <source>
        <dbReference type="PROSITE" id="PS51164"/>
    </source>
</evidence>
<dbReference type="GO" id="GO:0030248">
    <property type="term" value="F:cellulose binding"/>
    <property type="evidence" value="ECO:0007669"/>
    <property type="project" value="InterPro"/>
</dbReference>
<keyword evidence="3" id="KW-0812">Transmembrane</keyword>
<keyword evidence="3" id="KW-0472">Membrane</keyword>
<dbReference type="InterPro" id="IPR035971">
    <property type="entry name" value="CBD_sf"/>
</dbReference>